<organism evidence="2">
    <name type="scientific">Chrysotila carterae</name>
    <name type="common">Marine alga</name>
    <name type="synonym">Syracosphaera carterae</name>
    <dbReference type="NCBI Taxonomy" id="13221"/>
    <lineage>
        <taxon>Eukaryota</taxon>
        <taxon>Haptista</taxon>
        <taxon>Haptophyta</taxon>
        <taxon>Prymnesiophyceae</taxon>
        <taxon>Isochrysidales</taxon>
        <taxon>Isochrysidaceae</taxon>
        <taxon>Chrysotila</taxon>
    </lineage>
</organism>
<evidence type="ECO:0000256" key="1">
    <source>
        <dbReference type="SAM" id="MobiDB-lite"/>
    </source>
</evidence>
<dbReference type="AlphaFoldDB" id="A0A7S4BYD2"/>
<feature type="region of interest" description="Disordered" evidence="1">
    <location>
        <begin position="369"/>
        <end position="515"/>
    </location>
</feature>
<feature type="region of interest" description="Disordered" evidence="1">
    <location>
        <begin position="203"/>
        <end position="270"/>
    </location>
</feature>
<feature type="compositionally biased region" description="Basic and acidic residues" evidence="1">
    <location>
        <begin position="209"/>
        <end position="218"/>
    </location>
</feature>
<feature type="compositionally biased region" description="Basic and acidic residues" evidence="1">
    <location>
        <begin position="503"/>
        <end position="515"/>
    </location>
</feature>
<reference evidence="2" key="1">
    <citation type="submission" date="2021-01" db="EMBL/GenBank/DDBJ databases">
        <authorList>
            <person name="Corre E."/>
            <person name="Pelletier E."/>
            <person name="Niang G."/>
            <person name="Scheremetjew M."/>
            <person name="Finn R."/>
            <person name="Kale V."/>
            <person name="Holt S."/>
            <person name="Cochrane G."/>
            <person name="Meng A."/>
            <person name="Brown T."/>
            <person name="Cohen L."/>
        </authorList>
    </citation>
    <scope>NUCLEOTIDE SEQUENCE</scope>
    <source>
        <strain evidence="2">CCMP645</strain>
    </source>
</reference>
<proteinExistence type="predicted"/>
<feature type="compositionally biased region" description="Low complexity" evidence="1">
    <location>
        <begin position="441"/>
        <end position="453"/>
    </location>
</feature>
<dbReference type="EMBL" id="HBIZ01052724">
    <property type="protein sequence ID" value="CAE0781079.1"/>
    <property type="molecule type" value="Transcribed_RNA"/>
</dbReference>
<protein>
    <submittedName>
        <fullName evidence="2">Uncharacterized protein</fullName>
    </submittedName>
</protein>
<evidence type="ECO:0000313" key="2">
    <source>
        <dbReference type="EMBL" id="CAE0781079.1"/>
    </source>
</evidence>
<feature type="region of interest" description="Disordered" evidence="1">
    <location>
        <begin position="311"/>
        <end position="357"/>
    </location>
</feature>
<accession>A0A7S4BYD2</accession>
<name>A0A7S4BYD2_CHRCT</name>
<feature type="compositionally biased region" description="Pro residues" evidence="1">
    <location>
        <begin position="369"/>
        <end position="384"/>
    </location>
</feature>
<gene>
    <name evidence="2" type="ORF">PCAR00345_LOCUS33718</name>
</gene>
<sequence>MDSDLAGLLRSDFSGSCPKTAVILRSNSAHLTDKGCDRAPGNDYIQPSDEKSFSMDSPLAIPCAERQNESQQPYWTEQAHAAIDITAEPLGKLGNLEISPAAASVISRIYKGDGGKASLWAKWLQPRQDAPGHKSAGLRLSKRLASRRFGSSRHGSRRDTQPSQRAFLASSAFSSPNGNKSSRFGSKRIVSWYNTFSESATAVPVSSSIHKEQSCLESDRDDPESAQGLDSGGDDEEAERLRRRSLPEEDIEELHTPLPPGYEKSRSGVTGVMRNANNGYLRTANNTGRSRLTFFGSKQESTQRISLWGSSCVDDPLDEGGANSAGDGSEDVDKQAKQKPPLHPHESNLPCMQTPQQPRLGDVVKLPMVPPTRPPMLIPIPPPHQTSRPNESRHAPPGILHQPRPPLATSPRRNARAGIKAKFAKSTEIQGDLDRSHHSMDSSMSISPQSFSINPTGSRMSSPDRLRQRVAAMRNATQKSAPPVLVLGSIRYSEHDDDEDDSWVTRREDDDDGGK</sequence>